<dbReference type="Pfam" id="PF01294">
    <property type="entry name" value="Ribosomal_L13e"/>
    <property type="match status" value="1"/>
</dbReference>
<reference evidence="4" key="1">
    <citation type="journal article" date="2010" name="Trends Microbiol.">
        <title>Distinct gene set in two different lineages of ammonia-oxidizing archaea supports the phylum Thaumarchaeota.</title>
        <authorList>
            <person name="Spang A."/>
            <person name="Hatzenpichler R."/>
            <person name="Brochier-Armanet C."/>
            <person name="Rattei T."/>
            <person name="Tischler P."/>
            <person name="Spieck E."/>
            <person name="Streit W."/>
            <person name="Stahl D.A."/>
            <person name="Wagner M."/>
            <person name="Schleper C."/>
        </authorList>
    </citation>
    <scope>NUCLEOTIDE SEQUENCE</scope>
    <source>
        <strain evidence="4">Enrichment culture Ga9.2</strain>
    </source>
</reference>
<dbReference type="PANTHER" id="PTHR11722">
    <property type="entry name" value="60S RIBOSOMAL PROTEIN L13"/>
    <property type="match status" value="1"/>
</dbReference>
<proteinExistence type="inferred from homology"/>
<evidence type="ECO:0000256" key="1">
    <source>
        <dbReference type="ARBA" id="ARBA00022980"/>
    </source>
</evidence>
<accession>D9ZB60</accession>
<evidence type="ECO:0000256" key="2">
    <source>
        <dbReference type="ARBA" id="ARBA00023274"/>
    </source>
</evidence>
<dbReference type="InterPro" id="IPR001380">
    <property type="entry name" value="Ribosomal_eL13"/>
</dbReference>
<keyword evidence="2" id="KW-0687">Ribonucleoprotein</keyword>
<dbReference type="PANTHER" id="PTHR11722:SF0">
    <property type="entry name" value="LARGE RIBOSOMAL SUBUNIT PROTEIN EL13"/>
    <property type="match status" value="1"/>
</dbReference>
<protein>
    <recommendedName>
        <fullName evidence="3">50S ribosomal protein L13e</fullName>
    </recommendedName>
</protein>
<evidence type="ECO:0000256" key="3">
    <source>
        <dbReference type="ARBA" id="ARBA00035539"/>
    </source>
</evidence>
<dbReference type="GO" id="GO:0006412">
    <property type="term" value="P:translation"/>
    <property type="evidence" value="ECO:0007669"/>
    <property type="project" value="InterPro"/>
</dbReference>
<dbReference type="GO" id="GO:0003735">
    <property type="term" value="F:structural constituent of ribosome"/>
    <property type="evidence" value="ECO:0007669"/>
    <property type="project" value="InterPro"/>
</dbReference>
<dbReference type="GO" id="GO:0003723">
    <property type="term" value="F:RNA binding"/>
    <property type="evidence" value="ECO:0007669"/>
    <property type="project" value="TreeGrafter"/>
</dbReference>
<evidence type="ECO:0000313" key="4">
    <source>
        <dbReference type="EMBL" id="ADK25957.1"/>
    </source>
</evidence>
<dbReference type="HAMAP" id="MF_00499">
    <property type="entry name" value="Ribosomal_eL13"/>
    <property type="match status" value="1"/>
</dbReference>
<organism evidence="4">
    <name type="scientific">Candidatus Nitrososphaera gargensis</name>
    <dbReference type="NCBI Taxonomy" id="497727"/>
    <lineage>
        <taxon>Archaea</taxon>
        <taxon>Nitrososphaerota</taxon>
        <taxon>Nitrososphaeria</taxon>
        <taxon>Nitrososphaerales</taxon>
        <taxon>Nitrososphaeraceae</taxon>
        <taxon>Nitrososphaera</taxon>
    </lineage>
</organism>
<feature type="non-terminal residue" evidence="4">
    <location>
        <position position="75"/>
    </location>
</feature>
<name>D9ZB60_9ARCH</name>
<dbReference type="GO" id="GO:0022625">
    <property type="term" value="C:cytosolic large ribosomal subunit"/>
    <property type="evidence" value="ECO:0007669"/>
    <property type="project" value="TreeGrafter"/>
</dbReference>
<dbReference type="EMBL" id="GU797791">
    <property type="protein sequence ID" value="ADK25957.1"/>
    <property type="molecule type" value="Genomic_DNA"/>
</dbReference>
<keyword evidence="1" id="KW-0689">Ribosomal protein</keyword>
<sequence>MQAAKPTVRNGYIVRAGRGYSLDELREAGLDLRVARKSGVPVDMWRQTKYPENIEQLKSIAKTIIIVPSKKRKKE</sequence>
<dbReference type="AlphaFoldDB" id="D9ZB60"/>